<dbReference type="Proteomes" id="UP000703269">
    <property type="component" value="Unassembled WGS sequence"/>
</dbReference>
<keyword evidence="2" id="KW-1185">Reference proteome</keyword>
<organism evidence="1 2">
    <name type="scientific">Phanerochaete sordida</name>
    <dbReference type="NCBI Taxonomy" id="48140"/>
    <lineage>
        <taxon>Eukaryota</taxon>
        <taxon>Fungi</taxon>
        <taxon>Dikarya</taxon>
        <taxon>Basidiomycota</taxon>
        <taxon>Agaricomycotina</taxon>
        <taxon>Agaricomycetes</taxon>
        <taxon>Polyporales</taxon>
        <taxon>Phanerochaetaceae</taxon>
        <taxon>Phanerochaete</taxon>
    </lineage>
</organism>
<name>A0A9P3FYV4_9APHY</name>
<evidence type="ECO:0000313" key="1">
    <source>
        <dbReference type="EMBL" id="GJE84824.1"/>
    </source>
</evidence>
<evidence type="ECO:0000313" key="2">
    <source>
        <dbReference type="Proteomes" id="UP000703269"/>
    </source>
</evidence>
<reference evidence="1 2" key="1">
    <citation type="submission" date="2021-08" db="EMBL/GenBank/DDBJ databases">
        <title>Draft Genome Sequence of Phanerochaete sordida strain YK-624.</title>
        <authorList>
            <person name="Mori T."/>
            <person name="Dohra H."/>
            <person name="Suzuki T."/>
            <person name="Kawagishi H."/>
            <person name="Hirai H."/>
        </authorList>
    </citation>
    <scope>NUCLEOTIDE SEQUENCE [LARGE SCALE GENOMIC DNA]</scope>
    <source>
        <strain evidence="1 2">YK-624</strain>
    </source>
</reference>
<protein>
    <submittedName>
        <fullName evidence="1">Uncharacterized protein</fullName>
    </submittedName>
</protein>
<dbReference type="AlphaFoldDB" id="A0A9P3FYV4"/>
<accession>A0A9P3FYV4</accession>
<sequence>MDEDVDMHPVTYRTPRCGFSRRWQRYHTGIWLQIATPDLRVWQQPLSCRSNLLRLPSYSRRYRTKARSHQPLF</sequence>
<gene>
    <name evidence="1" type="ORF">PsYK624_009000</name>
</gene>
<comment type="caution">
    <text evidence="1">The sequence shown here is derived from an EMBL/GenBank/DDBJ whole genome shotgun (WGS) entry which is preliminary data.</text>
</comment>
<proteinExistence type="predicted"/>
<dbReference type="EMBL" id="BPQB01000001">
    <property type="protein sequence ID" value="GJE84824.1"/>
    <property type="molecule type" value="Genomic_DNA"/>
</dbReference>